<feature type="compositionally biased region" description="Basic and acidic residues" evidence="1">
    <location>
        <begin position="192"/>
        <end position="217"/>
    </location>
</feature>
<accession>A0A139I2M6</accession>
<sequence length="234" mass="27055">MPVLRSVHDLYEQHVAEQPETQSCYRSYNVRIGFFAGPRWIKSKEAGREKQPKLGIARLAGPKTSFADIWTRSFAMRSTWLVYQGPWSTYICTDAWLFTCFHKHSSRFSIWSEMNLMHTAFNQRQQERERYQKKEDYKPVGPSQKDLAEAGLKWGITPKDEPPPYTKPEHEYSSEEQAKREKLRKKGTNPDLKAEMDAKVFGKGEAPDGTRRERKEGGFWTKVAGTAMGGGWIK</sequence>
<evidence type="ECO:0000313" key="2">
    <source>
        <dbReference type="EMBL" id="KXT08963.1"/>
    </source>
</evidence>
<keyword evidence="3" id="KW-1185">Reference proteome</keyword>
<gene>
    <name evidence="2" type="ORF">AC579_10308</name>
</gene>
<proteinExistence type="predicted"/>
<organism evidence="2 3">
    <name type="scientific">Pseudocercospora musae</name>
    <dbReference type="NCBI Taxonomy" id="113226"/>
    <lineage>
        <taxon>Eukaryota</taxon>
        <taxon>Fungi</taxon>
        <taxon>Dikarya</taxon>
        <taxon>Ascomycota</taxon>
        <taxon>Pezizomycotina</taxon>
        <taxon>Dothideomycetes</taxon>
        <taxon>Dothideomycetidae</taxon>
        <taxon>Mycosphaerellales</taxon>
        <taxon>Mycosphaerellaceae</taxon>
        <taxon>Pseudocercospora</taxon>
    </lineage>
</organism>
<dbReference type="OrthoDB" id="37730at2759"/>
<dbReference type="AlphaFoldDB" id="A0A139I2M6"/>
<feature type="region of interest" description="Disordered" evidence="1">
    <location>
        <begin position="125"/>
        <end position="144"/>
    </location>
</feature>
<feature type="region of interest" description="Disordered" evidence="1">
    <location>
        <begin position="150"/>
        <end position="222"/>
    </location>
</feature>
<protein>
    <submittedName>
        <fullName evidence="2">Uncharacterized protein</fullName>
    </submittedName>
</protein>
<feature type="compositionally biased region" description="Basic and acidic residues" evidence="1">
    <location>
        <begin position="125"/>
        <end position="138"/>
    </location>
</feature>
<dbReference type="EMBL" id="LFZO01000388">
    <property type="protein sequence ID" value="KXT08963.1"/>
    <property type="molecule type" value="Genomic_DNA"/>
</dbReference>
<reference evidence="2 3" key="1">
    <citation type="submission" date="2015-07" db="EMBL/GenBank/DDBJ databases">
        <title>Comparative genomics of the Sigatoka disease complex on banana suggests a link between parallel evolutionary changes in Pseudocercospora fijiensis and Pseudocercospora eumusae and increased virulence on the banana host.</title>
        <authorList>
            <person name="Chang T.-C."/>
            <person name="Salvucci A."/>
            <person name="Crous P.W."/>
            <person name="Stergiopoulos I."/>
        </authorList>
    </citation>
    <scope>NUCLEOTIDE SEQUENCE [LARGE SCALE GENOMIC DNA]</scope>
    <source>
        <strain evidence="2 3">CBS 116634</strain>
    </source>
</reference>
<evidence type="ECO:0000256" key="1">
    <source>
        <dbReference type="SAM" id="MobiDB-lite"/>
    </source>
</evidence>
<dbReference type="Proteomes" id="UP000073492">
    <property type="component" value="Unassembled WGS sequence"/>
</dbReference>
<name>A0A139I2M6_9PEZI</name>
<feature type="compositionally biased region" description="Basic and acidic residues" evidence="1">
    <location>
        <begin position="158"/>
        <end position="180"/>
    </location>
</feature>
<evidence type="ECO:0000313" key="3">
    <source>
        <dbReference type="Proteomes" id="UP000073492"/>
    </source>
</evidence>
<comment type="caution">
    <text evidence="2">The sequence shown here is derived from an EMBL/GenBank/DDBJ whole genome shotgun (WGS) entry which is preliminary data.</text>
</comment>